<accession>A0ACD3SPH9</accession>
<sequence>MHPDPAPAHALLTRLKLRHLRLLLALSQRGSAAAVATQFHVSPAAVSKALAEIEDIAGTPLFERNARGMRPTPAGSELIAGAGVVIAQIERLAESLQAVRTGTQGQLTLAFRTNSVQPFLAQAVAAFQEQYPGVTIHVVEGGIGDLIHRLSEGDLDLLFAYEDPRLERRELDATPIVAGQDVVVVASPAHPLRRRKRLAASDLLEQRWCIPADGSRMLHHLQTAFRSLGQPVPSRGIHTSDVAMTVNLLQHAGYLAVYPRRIANQLAAAGTACILPVPLPCRVEPVVAVWNRLLVPRAPAQVFREFVVRQAEENGLRANG</sequence>
<protein>
    <submittedName>
        <fullName evidence="1">LysR family transcriptional regulator</fullName>
    </submittedName>
</protein>
<organism evidence="1 2">
    <name type="scientific">Imbroritus primus</name>
    <dbReference type="NCBI Taxonomy" id="3058603"/>
    <lineage>
        <taxon>Bacteria</taxon>
        <taxon>Pseudomonadati</taxon>
        <taxon>Pseudomonadota</taxon>
        <taxon>Betaproteobacteria</taxon>
        <taxon>Burkholderiales</taxon>
        <taxon>Burkholderiaceae</taxon>
        <taxon>Imbroritus</taxon>
    </lineage>
</organism>
<evidence type="ECO:0000313" key="1">
    <source>
        <dbReference type="EMBL" id="TMS58013.1"/>
    </source>
</evidence>
<evidence type="ECO:0000313" key="2">
    <source>
        <dbReference type="Proteomes" id="UP000004277"/>
    </source>
</evidence>
<keyword evidence="2" id="KW-1185">Reference proteome</keyword>
<reference evidence="1" key="1">
    <citation type="submission" date="2019-05" db="EMBL/GenBank/DDBJ databases">
        <title>Revised genome assembly of Burkholderiaceae (previously Ralstonia) sp. PBA.</title>
        <authorList>
            <person name="Gan H.M."/>
        </authorList>
    </citation>
    <scope>NUCLEOTIDE SEQUENCE</scope>
    <source>
        <strain evidence="1">PBA</strain>
    </source>
</reference>
<gene>
    <name evidence="1" type="ORF">MW7_009595</name>
</gene>
<proteinExistence type="predicted"/>
<comment type="caution">
    <text evidence="1">The sequence shown here is derived from an EMBL/GenBank/DDBJ whole genome shotgun (WGS) entry which is preliminary data.</text>
</comment>
<name>A0ACD3SPH9_9BURK</name>
<dbReference type="Proteomes" id="UP000004277">
    <property type="component" value="Unassembled WGS sequence"/>
</dbReference>
<dbReference type="EMBL" id="AKCV02000016">
    <property type="protein sequence ID" value="TMS58013.1"/>
    <property type="molecule type" value="Genomic_DNA"/>
</dbReference>